<dbReference type="AlphaFoldDB" id="A0A3N0IW90"/>
<proteinExistence type="inferred from homology"/>
<feature type="binding site" evidence="4">
    <location>
        <position position="92"/>
    </location>
    <ligand>
        <name>Zn(2+)</name>
        <dbReference type="ChEBI" id="CHEBI:29105"/>
    </ligand>
</feature>
<evidence type="ECO:0000313" key="8">
    <source>
        <dbReference type="Proteomes" id="UP000270112"/>
    </source>
</evidence>
<dbReference type="RefSeq" id="WP_114547759.1">
    <property type="nucleotide sequence ID" value="NZ_PPTT01000041.1"/>
</dbReference>
<dbReference type="PANTHER" id="PTHR34535:SF3">
    <property type="entry name" value="HYDROGENASE MATURATION FACTOR HYPA"/>
    <property type="match status" value="1"/>
</dbReference>
<dbReference type="GO" id="GO:0051604">
    <property type="term" value="P:protein maturation"/>
    <property type="evidence" value="ECO:0007669"/>
    <property type="project" value="InterPro"/>
</dbReference>
<reference evidence="6" key="3">
    <citation type="journal article" date="2019" name="Microbiol. Resour. Announc.">
        <title>Draft Genome Sequences of Type Strains of Gordonibacter faecihominis, Paraeggerthella hongkongensis, Parvibacter caecicola,Slackia equolifaciens, Slackia faecicanis, and Slackia isoflavoniconvertens.</title>
        <authorList>
            <person name="Danylec N."/>
            <person name="Stoll D.A."/>
            <person name="Dotsch A."/>
            <person name="Huch M."/>
        </authorList>
    </citation>
    <scope>NUCLEOTIDE SEQUENCE</scope>
    <source>
        <strain evidence="6">DSM 16107</strain>
    </source>
</reference>
<gene>
    <name evidence="4" type="primary">hypA</name>
    <name evidence="5" type="ORF">C1876_16185</name>
    <name evidence="6" type="ORF">DMP09_10940</name>
</gene>
<evidence type="ECO:0000256" key="1">
    <source>
        <dbReference type="ARBA" id="ARBA00022596"/>
    </source>
</evidence>
<evidence type="ECO:0000256" key="2">
    <source>
        <dbReference type="ARBA" id="ARBA00022723"/>
    </source>
</evidence>
<evidence type="ECO:0000256" key="4">
    <source>
        <dbReference type="HAMAP-Rule" id="MF_00213"/>
    </source>
</evidence>
<dbReference type="GO" id="GO:0008270">
    <property type="term" value="F:zinc ion binding"/>
    <property type="evidence" value="ECO:0007669"/>
    <property type="project" value="UniProtKB-UniRule"/>
</dbReference>
<feature type="binding site" evidence="4">
    <location>
        <position position="73"/>
    </location>
    <ligand>
        <name>Zn(2+)</name>
        <dbReference type="ChEBI" id="CHEBI:29105"/>
    </ligand>
</feature>
<feature type="binding site" evidence="4">
    <location>
        <position position="95"/>
    </location>
    <ligand>
        <name>Zn(2+)</name>
        <dbReference type="ChEBI" id="CHEBI:29105"/>
    </ligand>
</feature>
<dbReference type="Gene3D" id="3.30.2320.80">
    <property type="match status" value="1"/>
</dbReference>
<dbReference type="EMBL" id="QICC01000046">
    <property type="protein sequence ID" value="RNM41177.1"/>
    <property type="molecule type" value="Genomic_DNA"/>
</dbReference>
<keyword evidence="7" id="KW-1185">Reference proteome</keyword>
<sequence length="126" mass="13923">MHEMALVHNVVEAVLEHAEDIGAKEVGAVLLTIGEGRDVVESFMQGLFAFLARGTVAERAKLVIRRVPYTVRCTCCGTVFPLNVRNASTWVCPHCAAERQYRLHAGMEFTIDRIQVVGDARLEQVG</sequence>
<keyword evidence="1 4" id="KW-0533">Nickel</keyword>
<dbReference type="Pfam" id="PF01155">
    <property type="entry name" value="HypA"/>
    <property type="match status" value="1"/>
</dbReference>
<keyword evidence="2 4" id="KW-0479">Metal-binding</keyword>
<keyword evidence="3 4" id="KW-0862">Zinc</keyword>
<accession>A0A3N0IW90</accession>
<dbReference type="InterPro" id="IPR000688">
    <property type="entry name" value="HypA/HybF"/>
</dbReference>
<feature type="binding site" evidence="4">
    <location>
        <position position="2"/>
    </location>
    <ligand>
        <name>Ni(2+)</name>
        <dbReference type="ChEBI" id="CHEBI:49786"/>
    </ligand>
</feature>
<reference evidence="5 7" key="1">
    <citation type="journal article" date="2018" name="Elife">
        <title>Discovery and characterization of a prevalent human gut bacterial enzyme sufficient for the inactivation of a family of plant toxins.</title>
        <authorList>
            <person name="Koppel N."/>
            <person name="Bisanz J.E."/>
            <person name="Pandelia M.E."/>
            <person name="Turnbaugh P.J."/>
            <person name="Balskus E.P."/>
        </authorList>
    </citation>
    <scope>NUCLEOTIDE SEQUENCE [LARGE SCALE GENOMIC DNA]</scope>
    <source>
        <strain evidence="5 7">DSM 16107</strain>
    </source>
</reference>
<evidence type="ECO:0000313" key="5">
    <source>
        <dbReference type="EMBL" id="RDB65083.1"/>
    </source>
</evidence>
<dbReference type="PANTHER" id="PTHR34535">
    <property type="entry name" value="HYDROGENASE MATURATION FACTOR HYPA"/>
    <property type="match status" value="1"/>
</dbReference>
<dbReference type="EMBL" id="PPTT01000041">
    <property type="protein sequence ID" value="RDB65083.1"/>
    <property type="molecule type" value="Genomic_DNA"/>
</dbReference>
<comment type="caution">
    <text evidence="6">The sequence shown here is derived from an EMBL/GenBank/DDBJ whole genome shotgun (WGS) entry which is preliminary data.</text>
</comment>
<dbReference type="OrthoDB" id="288014at2"/>
<dbReference type="PIRSF" id="PIRSF004761">
    <property type="entry name" value="Hydrgn_mat_HypA"/>
    <property type="match status" value="1"/>
</dbReference>
<dbReference type="Proteomes" id="UP000270112">
    <property type="component" value="Unassembled WGS sequence"/>
</dbReference>
<name>A0A3N0IW90_9ACTN</name>
<dbReference type="Proteomes" id="UP000253817">
    <property type="component" value="Unassembled WGS sequence"/>
</dbReference>
<dbReference type="HAMAP" id="MF_00213">
    <property type="entry name" value="HypA_HybF"/>
    <property type="match status" value="1"/>
</dbReference>
<evidence type="ECO:0000313" key="6">
    <source>
        <dbReference type="EMBL" id="RNM41177.1"/>
    </source>
</evidence>
<organism evidence="6 8">
    <name type="scientific">Eggerthella sinensis</name>
    <dbReference type="NCBI Taxonomy" id="242230"/>
    <lineage>
        <taxon>Bacteria</taxon>
        <taxon>Bacillati</taxon>
        <taxon>Actinomycetota</taxon>
        <taxon>Coriobacteriia</taxon>
        <taxon>Eggerthellales</taxon>
        <taxon>Eggerthellaceae</taxon>
        <taxon>Eggerthella</taxon>
    </lineage>
</organism>
<reference evidence="8" key="2">
    <citation type="submission" date="2018-05" db="EMBL/GenBank/DDBJ databases">
        <title>Genome Sequencing of selected type strains of the family Eggerthellaceae.</title>
        <authorList>
            <person name="Danylec N."/>
            <person name="Stoll D.A."/>
            <person name="Doetsch A."/>
            <person name="Huch M."/>
        </authorList>
    </citation>
    <scope>NUCLEOTIDE SEQUENCE [LARGE SCALE GENOMIC DNA]</scope>
    <source>
        <strain evidence="8">DSM 16107</strain>
    </source>
</reference>
<evidence type="ECO:0000256" key="3">
    <source>
        <dbReference type="ARBA" id="ARBA00022833"/>
    </source>
</evidence>
<comment type="function">
    <text evidence="4">Involved in the maturation of [NiFe] hydrogenases. Required for nickel insertion into the metal center of the hydrogenase.</text>
</comment>
<feature type="binding site" evidence="4">
    <location>
        <position position="76"/>
    </location>
    <ligand>
        <name>Zn(2+)</name>
        <dbReference type="ChEBI" id="CHEBI:29105"/>
    </ligand>
</feature>
<protein>
    <recommendedName>
        <fullName evidence="4">Hydrogenase maturation factor HypA</fullName>
    </recommendedName>
</protein>
<comment type="similarity">
    <text evidence="4">Belongs to the HypA/HybF family.</text>
</comment>
<evidence type="ECO:0000313" key="7">
    <source>
        <dbReference type="Proteomes" id="UP000253817"/>
    </source>
</evidence>
<dbReference type="GO" id="GO:0016151">
    <property type="term" value="F:nickel cation binding"/>
    <property type="evidence" value="ECO:0007669"/>
    <property type="project" value="UniProtKB-UniRule"/>
</dbReference>